<dbReference type="EMBL" id="JACHBW010000020">
    <property type="protein sequence ID" value="MBB6105866.1"/>
    <property type="molecule type" value="Genomic_DNA"/>
</dbReference>
<sequence length="508" mass="58033">MNPANHDRDHTPRPTNHPGYVIRGNAVVCLWRNLPLWTKEDTPLPIERPQDFRCIRGRWFTDGVHVIVQAQQGAAIAREYYYRIEDADIATFAVLNERYARDAHQAYFITNRTIRTRSPHAFRPLDFERWYERDDGTLFTQLRPHEYYAVDQESLYMNGRRIAGSAGASAAGFEGGYAVDARRVYYYGKPTEIDRESFVSGPLDGRLRFTDRVGPINHGKRMTALEHRQIEEWNAFFMTRPHLQDYWWHRLRKRTDAPAVIYDGLRLAGLDPASFATHTFRYGSGREARGTACGDAFGIHWLHRYSDHNARLERISGQPITALRELGTHYFTDGATVFYSPNHYQTPTPLRRVSPDTFGVLDEGWACDGSRAFYLGVEKKGVHAARLYVHGSYAWDGARVFYHGTPLVVDVPHDQLTVPRAGFLRAGDKLFAGRRPISARRVDLPSLEFMGDDYARDARKVYLIDFPRLIEIAGADPATFRVTGPGEARDANRRYDANALRGAVDPHT</sequence>
<protein>
    <recommendedName>
        <fullName evidence="3">DKNYY family protein</fullName>
    </recommendedName>
</protein>
<proteinExistence type="predicted"/>
<evidence type="ECO:0000313" key="1">
    <source>
        <dbReference type="EMBL" id="MBB6105866.1"/>
    </source>
</evidence>
<evidence type="ECO:0008006" key="3">
    <source>
        <dbReference type="Google" id="ProtNLM"/>
    </source>
</evidence>
<name>A0A7W9WVW8_9BURK</name>
<keyword evidence="2" id="KW-1185">Reference proteome</keyword>
<reference evidence="1 2" key="1">
    <citation type="submission" date="2020-08" db="EMBL/GenBank/DDBJ databases">
        <title>Above-ground endophytic microbial communities from plants in different locations in the United States.</title>
        <authorList>
            <person name="Frank C."/>
        </authorList>
    </citation>
    <scope>NUCLEOTIDE SEQUENCE [LARGE SCALE GENOMIC DNA]</scope>
    <source>
        <strain evidence="1 2">WP4_2_2</strain>
    </source>
</reference>
<evidence type="ECO:0000313" key="2">
    <source>
        <dbReference type="Proteomes" id="UP000571554"/>
    </source>
</evidence>
<dbReference type="RefSeq" id="WP_183729589.1">
    <property type="nucleotide sequence ID" value="NZ_JACHBW010000020.1"/>
</dbReference>
<accession>A0A7W9WVW8</accession>
<dbReference type="AlphaFoldDB" id="A0A7W9WVW8"/>
<gene>
    <name evidence="1" type="ORF">F4827_005736</name>
</gene>
<comment type="caution">
    <text evidence="1">The sequence shown here is derived from an EMBL/GenBank/DDBJ whole genome shotgun (WGS) entry which is preliminary data.</text>
</comment>
<dbReference type="Proteomes" id="UP000571554">
    <property type="component" value="Unassembled WGS sequence"/>
</dbReference>
<organism evidence="1 2">
    <name type="scientific">Paraburkholderia bannensis</name>
    <dbReference type="NCBI Taxonomy" id="765414"/>
    <lineage>
        <taxon>Bacteria</taxon>
        <taxon>Pseudomonadati</taxon>
        <taxon>Pseudomonadota</taxon>
        <taxon>Betaproteobacteria</taxon>
        <taxon>Burkholderiales</taxon>
        <taxon>Burkholderiaceae</taxon>
        <taxon>Paraburkholderia</taxon>
    </lineage>
</organism>